<dbReference type="EMBL" id="WAAT01000022">
    <property type="protein sequence ID" value="KAB1069764.1"/>
    <property type="molecule type" value="Genomic_DNA"/>
</dbReference>
<protein>
    <recommendedName>
        <fullName evidence="4">Transporter</fullName>
    </recommendedName>
</protein>
<organism evidence="2 3">
    <name type="scientific">Pseudotamlana haliotis</name>
    <dbReference type="NCBI Taxonomy" id="2614804"/>
    <lineage>
        <taxon>Bacteria</taxon>
        <taxon>Pseudomonadati</taxon>
        <taxon>Bacteroidota</taxon>
        <taxon>Flavobacteriia</taxon>
        <taxon>Flavobacteriales</taxon>
        <taxon>Flavobacteriaceae</taxon>
        <taxon>Pseudotamlana</taxon>
    </lineage>
</organism>
<dbReference type="RefSeq" id="WP_150936620.1">
    <property type="nucleotide sequence ID" value="NZ_WAAT01000022.1"/>
</dbReference>
<dbReference type="AlphaFoldDB" id="A0A6N6MJL7"/>
<feature type="chain" id="PRO_5027044336" description="Transporter" evidence="1">
    <location>
        <begin position="25"/>
        <end position="272"/>
    </location>
</feature>
<evidence type="ECO:0008006" key="4">
    <source>
        <dbReference type="Google" id="ProtNLM"/>
    </source>
</evidence>
<accession>A0A6N6MJL7</accession>
<gene>
    <name evidence="2" type="ORF">F6U93_02835</name>
</gene>
<keyword evidence="3" id="KW-1185">Reference proteome</keyword>
<reference evidence="2 3" key="1">
    <citation type="submission" date="2019-09" db="EMBL/GenBank/DDBJ databases">
        <authorList>
            <person name="Cao W.R."/>
        </authorList>
    </citation>
    <scope>NUCLEOTIDE SEQUENCE [LARGE SCALE GENOMIC DNA]</scope>
    <source>
        <strain evidence="2 3">B1N29</strain>
    </source>
</reference>
<evidence type="ECO:0000313" key="3">
    <source>
        <dbReference type="Proteomes" id="UP000441333"/>
    </source>
</evidence>
<sequence length="272" mass="29081">MKNKKIYHYIILTVLLLSVSMTYAQDAGSVGELAKKLANPVASLISVPIQTNSDFGIGELEGSRFTANVQPVLPIRLSDDLTLITRAVIPIISQQNVTGIGNTETGLSDVVLSGFFSPTPKAGGLIWGFGPAFLVPTATEDFLGTKKFGVGPTAVALKQTKGGITLGALVNQIWSVAGDSDRADVNQFFFQPFIVKNWPSGAGVSAVFEFTQNWEGNTTNLMFNPNVSGITSVGKQKVSFSVGPKFNLIAPSETRFDFGMRAQISFLFPKAP</sequence>
<feature type="signal peptide" evidence="1">
    <location>
        <begin position="1"/>
        <end position="24"/>
    </location>
</feature>
<dbReference type="Proteomes" id="UP000441333">
    <property type="component" value="Unassembled WGS sequence"/>
</dbReference>
<name>A0A6N6MJL7_9FLAO</name>
<keyword evidence="1" id="KW-0732">Signal</keyword>
<comment type="caution">
    <text evidence="2">The sequence shown here is derived from an EMBL/GenBank/DDBJ whole genome shotgun (WGS) entry which is preliminary data.</text>
</comment>
<evidence type="ECO:0000256" key="1">
    <source>
        <dbReference type="SAM" id="SignalP"/>
    </source>
</evidence>
<evidence type="ECO:0000313" key="2">
    <source>
        <dbReference type="EMBL" id="KAB1069764.1"/>
    </source>
</evidence>
<proteinExistence type="predicted"/>